<name>A9SUI5_PHYPA</name>
<keyword evidence="2" id="KW-0560">Oxidoreductase</keyword>
<dbReference type="CDD" id="cd05374">
    <property type="entry name" value="17beta-HSD-like_SDR_c"/>
    <property type="match status" value="1"/>
</dbReference>
<dbReference type="eggNOG" id="KOG1209">
    <property type="taxonomic scope" value="Eukaryota"/>
</dbReference>
<dbReference type="RefSeq" id="XP_024387113.1">
    <property type="nucleotide sequence ID" value="XM_024531345.2"/>
</dbReference>
<dbReference type="EnsemblPlants" id="Pp3c10_11010V3.2">
    <property type="protein sequence ID" value="Pp3c10_11010V3.2"/>
    <property type="gene ID" value="Pp3c10_11010"/>
</dbReference>
<dbReference type="InterPro" id="IPR002347">
    <property type="entry name" value="SDR_fam"/>
</dbReference>
<dbReference type="EMBL" id="ABEU02000010">
    <property type="protein sequence ID" value="PNR46597.1"/>
    <property type="molecule type" value="Genomic_DNA"/>
</dbReference>
<evidence type="ECO:0000313" key="5">
    <source>
        <dbReference type="EnsemblPlants" id="Pp3c10_11010V3.1"/>
    </source>
</evidence>
<evidence type="ECO:0000313" key="4">
    <source>
        <dbReference type="EMBL" id="PNR46597.1"/>
    </source>
</evidence>
<dbReference type="SUPFAM" id="SSF51735">
    <property type="entry name" value="NAD(P)-binding Rossmann-fold domains"/>
    <property type="match status" value="1"/>
</dbReference>
<evidence type="ECO:0000313" key="6">
    <source>
        <dbReference type="Proteomes" id="UP000006727"/>
    </source>
</evidence>
<protein>
    <submittedName>
        <fullName evidence="4 5">Uncharacterized protein</fullName>
    </submittedName>
</protein>
<reference evidence="4 6" key="2">
    <citation type="journal article" date="2018" name="Plant J.">
        <title>The Physcomitrella patens chromosome-scale assembly reveals moss genome structure and evolution.</title>
        <authorList>
            <person name="Lang D."/>
            <person name="Ullrich K.K."/>
            <person name="Murat F."/>
            <person name="Fuchs J."/>
            <person name="Jenkins J."/>
            <person name="Haas F.B."/>
            <person name="Piednoel M."/>
            <person name="Gundlach H."/>
            <person name="Van Bel M."/>
            <person name="Meyberg R."/>
            <person name="Vives C."/>
            <person name="Morata J."/>
            <person name="Symeonidi A."/>
            <person name="Hiss M."/>
            <person name="Muchero W."/>
            <person name="Kamisugi Y."/>
            <person name="Saleh O."/>
            <person name="Blanc G."/>
            <person name="Decker E.L."/>
            <person name="van Gessel N."/>
            <person name="Grimwood J."/>
            <person name="Hayes R.D."/>
            <person name="Graham S.W."/>
            <person name="Gunter L.E."/>
            <person name="McDaniel S.F."/>
            <person name="Hoernstein S.N.W."/>
            <person name="Larsson A."/>
            <person name="Li F.W."/>
            <person name="Perroud P.F."/>
            <person name="Phillips J."/>
            <person name="Ranjan P."/>
            <person name="Rokshar D.S."/>
            <person name="Rothfels C.J."/>
            <person name="Schneider L."/>
            <person name="Shu S."/>
            <person name="Stevenson D.W."/>
            <person name="Thummler F."/>
            <person name="Tillich M."/>
            <person name="Villarreal Aguilar J.C."/>
            <person name="Widiez T."/>
            <person name="Wong G.K."/>
            <person name="Wymore A."/>
            <person name="Zhang Y."/>
            <person name="Zimmer A.D."/>
            <person name="Quatrano R.S."/>
            <person name="Mayer K.F.X."/>
            <person name="Goodstein D."/>
            <person name="Casacuberta J.M."/>
            <person name="Vandepoele K."/>
            <person name="Reski R."/>
            <person name="Cuming A.C."/>
            <person name="Tuskan G.A."/>
            <person name="Maumus F."/>
            <person name="Salse J."/>
            <person name="Schmutz J."/>
            <person name="Rensing S.A."/>
        </authorList>
    </citation>
    <scope>NUCLEOTIDE SEQUENCE [LARGE SCALE GENOMIC DNA]</scope>
    <source>
        <strain evidence="5 6">cv. Gransden 2004</strain>
    </source>
</reference>
<dbReference type="FunFam" id="3.40.50.720:FF:000261">
    <property type="entry name" value="NADPH-dependent 1-acyldihydroxyacetone phosphate reductase"/>
    <property type="match status" value="1"/>
</dbReference>
<dbReference type="FunCoup" id="A9SUI5">
    <property type="interactions" value="539"/>
</dbReference>
<gene>
    <name evidence="5" type="primary">LOC112287834</name>
    <name evidence="4" type="ORF">PHYPA_013716</name>
</gene>
<evidence type="ECO:0000256" key="2">
    <source>
        <dbReference type="ARBA" id="ARBA00023002"/>
    </source>
</evidence>
<dbReference type="GO" id="GO:0016491">
    <property type="term" value="F:oxidoreductase activity"/>
    <property type="evidence" value="ECO:0007669"/>
    <property type="project" value="UniProtKB-KW"/>
</dbReference>
<dbReference type="Pfam" id="PF00106">
    <property type="entry name" value="adh_short"/>
    <property type="match status" value="1"/>
</dbReference>
<dbReference type="PaxDb" id="3218-PP1S120_101V6.1"/>
<reference evidence="4 6" key="1">
    <citation type="journal article" date="2008" name="Science">
        <title>The Physcomitrella genome reveals evolutionary insights into the conquest of land by plants.</title>
        <authorList>
            <person name="Rensing S."/>
            <person name="Lang D."/>
            <person name="Zimmer A."/>
            <person name="Terry A."/>
            <person name="Salamov A."/>
            <person name="Shapiro H."/>
            <person name="Nishiyama T."/>
            <person name="Perroud P.-F."/>
            <person name="Lindquist E."/>
            <person name="Kamisugi Y."/>
            <person name="Tanahashi T."/>
            <person name="Sakakibara K."/>
            <person name="Fujita T."/>
            <person name="Oishi K."/>
            <person name="Shin-I T."/>
            <person name="Kuroki Y."/>
            <person name="Toyoda A."/>
            <person name="Suzuki Y."/>
            <person name="Hashimoto A."/>
            <person name="Yamaguchi K."/>
            <person name="Sugano A."/>
            <person name="Kohara Y."/>
            <person name="Fujiyama A."/>
            <person name="Anterola A."/>
            <person name="Aoki S."/>
            <person name="Ashton N."/>
            <person name="Barbazuk W.B."/>
            <person name="Barker E."/>
            <person name="Bennetzen J."/>
            <person name="Bezanilla M."/>
            <person name="Blankenship R."/>
            <person name="Cho S.H."/>
            <person name="Dutcher S."/>
            <person name="Estelle M."/>
            <person name="Fawcett J.A."/>
            <person name="Gundlach H."/>
            <person name="Hanada K."/>
            <person name="Heyl A."/>
            <person name="Hicks K.A."/>
            <person name="Hugh J."/>
            <person name="Lohr M."/>
            <person name="Mayer K."/>
            <person name="Melkozernov A."/>
            <person name="Murata T."/>
            <person name="Nelson D."/>
            <person name="Pils B."/>
            <person name="Prigge M."/>
            <person name="Reiss B."/>
            <person name="Renner T."/>
            <person name="Rombauts S."/>
            <person name="Rushton P."/>
            <person name="Sanderfoot A."/>
            <person name="Schween G."/>
            <person name="Shiu S.-H."/>
            <person name="Stueber K."/>
            <person name="Theodoulou F.L."/>
            <person name="Tu H."/>
            <person name="Van de Peer Y."/>
            <person name="Verrier P.J."/>
            <person name="Waters E."/>
            <person name="Wood A."/>
            <person name="Yang L."/>
            <person name="Cove D."/>
            <person name="Cuming A."/>
            <person name="Hasebe M."/>
            <person name="Lucas S."/>
            <person name="Mishler D.B."/>
            <person name="Reski R."/>
            <person name="Grigoriev I."/>
            <person name="Quatrano R.S."/>
            <person name="Boore J.L."/>
        </authorList>
    </citation>
    <scope>NUCLEOTIDE SEQUENCE [LARGE SCALE GENOMIC DNA]</scope>
    <source>
        <strain evidence="5 6">cv. Gransden 2004</strain>
    </source>
</reference>
<evidence type="ECO:0000256" key="3">
    <source>
        <dbReference type="RuleBase" id="RU000363"/>
    </source>
</evidence>
<dbReference type="KEGG" id="ppp:112287834"/>
<proteinExistence type="inferred from homology"/>
<evidence type="ECO:0000256" key="1">
    <source>
        <dbReference type="ARBA" id="ARBA00006484"/>
    </source>
</evidence>
<dbReference type="RefSeq" id="XP_073392993.1">
    <property type="nucleotide sequence ID" value="XM_073536892.1"/>
</dbReference>
<dbReference type="OrthoDB" id="2102561at2759"/>
<dbReference type="EnsemblPlants" id="Pp3c10_11010V3.1">
    <property type="protein sequence ID" value="Pp3c10_11010V3.1"/>
    <property type="gene ID" value="Pp3c10_11010"/>
</dbReference>
<dbReference type="Gramene" id="Pp3c10_11010V3.2">
    <property type="protein sequence ID" value="Pp3c10_11010V3.2"/>
    <property type="gene ID" value="Pp3c10_11010"/>
</dbReference>
<dbReference type="PANTHER" id="PTHR44169">
    <property type="entry name" value="NADPH-DEPENDENT 1-ACYLDIHYDROXYACETONE PHOSPHATE REDUCTASE"/>
    <property type="match status" value="1"/>
</dbReference>
<dbReference type="PANTHER" id="PTHR44169:SF6">
    <property type="entry name" value="NADPH-DEPENDENT 1-ACYLDIHYDROXYACETONE PHOSPHATE REDUCTASE"/>
    <property type="match status" value="1"/>
</dbReference>
<dbReference type="STRING" id="3218.A9SUI5"/>
<organism evidence="4">
    <name type="scientific">Physcomitrium patens</name>
    <name type="common">Spreading-leaved earth moss</name>
    <name type="synonym">Physcomitrella patens</name>
    <dbReference type="NCBI Taxonomy" id="3218"/>
    <lineage>
        <taxon>Eukaryota</taxon>
        <taxon>Viridiplantae</taxon>
        <taxon>Streptophyta</taxon>
        <taxon>Embryophyta</taxon>
        <taxon>Bryophyta</taxon>
        <taxon>Bryophytina</taxon>
        <taxon>Bryopsida</taxon>
        <taxon>Funariidae</taxon>
        <taxon>Funariales</taxon>
        <taxon>Funariaceae</taxon>
        <taxon>Physcomitrium</taxon>
    </lineage>
</organism>
<dbReference type="Gene3D" id="3.40.50.720">
    <property type="entry name" value="NAD(P)-binding Rossmann-like Domain"/>
    <property type="match status" value="1"/>
</dbReference>
<dbReference type="PRINTS" id="PR00080">
    <property type="entry name" value="SDRFAMILY"/>
</dbReference>
<dbReference type="GeneID" id="112287834"/>
<comment type="similarity">
    <text evidence="1 3">Belongs to the short-chain dehydrogenases/reductases (SDR) family.</text>
</comment>
<dbReference type="Gramene" id="Pp3c10_11010V3.1">
    <property type="protein sequence ID" value="Pp3c10_11010V3.1"/>
    <property type="gene ID" value="Pp3c10_11010"/>
</dbReference>
<reference evidence="5" key="3">
    <citation type="submission" date="2020-12" db="UniProtKB">
        <authorList>
            <consortium name="EnsemblPlants"/>
        </authorList>
    </citation>
    <scope>IDENTIFICATION</scope>
</reference>
<dbReference type="Proteomes" id="UP000006727">
    <property type="component" value="Chromosome 10"/>
</dbReference>
<keyword evidence="6" id="KW-1185">Reference proteome</keyword>
<dbReference type="OMA" id="GGTPDWF"/>
<dbReference type="InterPro" id="IPR036291">
    <property type="entry name" value="NAD(P)-bd_dom_sf"/>
</dbReference>
<dbReference type="PRINTS" id="PR00081">
    <property type="entry name" value="GDHRDH"/>
</dbReference>
<sequence>MGGGLASPARRDEVVLITGCSDEGIGAALAFEFWDMGFTVVATSRSLNTMTSFAGHQRIETVALDLLSKNSIEEAVKFVMATYGRIDILINNAAMPCTAPLAEVPTEILDKVYRTNFLGPVMLIQSVVPHMVKKGKGKIVNVGSIVSFAAGPFTGPYSASKAALQCSTDALRLELKPFNIDVMLLVPGAVHTGIGPKGAEVVRSYSSELQIFKPYEAYLLERTKLAHHPKSTPAPLFAKKAAAAILARPSPMCYTYGYLSRIYRILYYCPYWIRNWWFTSKMPKWMV</sequence>
<accession>A9SUI5</accession>
<dbReference type="AlphaFoldDB" id="A9SUI5"/>
<dbReference type="HOGENOM" id="CLU_010194_2_9_1"/>
<dbReference type="GO" id="GO:0005783">
    <property type="term" value="C:endoplasmic reticulum"/>
    <property type="evidence" value="ECO:0000318"/>
    <property type="project" value="GO_Central"/>
</dbReference>